<evidence type="ECO:0000313" key="2">
    <source>
        <dbReference type="Proteomes" id="UP000198131"/>
    </source>
</evidence>
<gene>
    <name evidence="1" type="ORF">SAMN06265337_0628</name>
</gene>
<dbReference type="EMBL" id="FYEW01000001">
    <property type="protein sequence ID" value="SNC62228.1"/>
    <property type="molecule type" value="Genomic_DNA"/>
</dbReference>
<evidence type="ECO:0000313" key="1">
    <source>
        <dbReference type="EMBL" id="SNC62228.1"/>
    </source>
</evidence>
<proteinExistence type="predicted"/>
<dbReference type="Proteomes" id="UP000198131">
    <property type="component" value="Unassembled WGS sequence"/>
</dbReference>
<keyword evidence="2" id="KW-1185">Reference proteome</keyword>
<dbReference type="RefSeq" id="WP_088841948.1">
    <property type="nucleotide sequence ID" value="NZ_FYEW01000001.1"/>
</dbReference>
<reference evidence="2" key="1">
    <citation type="submission" date="2017-06" db="EMBL/GenBank/DDBJ databases">
        <authorList>
            <person name="Varghese N."/>
            <person name="Submissions S."/>
        </authorList>
    </citation>
    <scope>NUCLEOTIDE SEQUENCE [LARGE SCALE GENOMIC DNA]</scope>
    <source>
        <strain evidence="2">DSM 11116</strain>
    </source>
</reference>
<protein>
    <submittedName>
        <fullName evidence="1">Uncharacterized protein</fullName>
    </submittedName>
</protein>
<organism evidence="1 2">
    <name type="scientific">Hymenobacter gelipurpurascens</name>
    <dbReference type="NCBI Taxonomy" id="89968"/>
    <lineage>
        <taxon>Bacteria</taxon>
        <taxon>Pseudomonadati</taxon>
        <taxon>Bacteroidota</taxon>
        <taxon>Cytophagia</taxon>
        <taxon>Cytophagales</taxon>
        <taxon>Hymenobacteraceae</taxon>
        <taxon>Hymenobacter</taxon>
    </lineage>
</organism>
<name>A0A212T870_9BACT</name>
<dbReference type="AlphaFoldDB" id="A0A212T870"/>
<sequence>MALCDYLLSGEASYLKIVEEVDRWLLEAARPDVFHDGDPDNVLTSMHRNFENLCALLAETGTPDAGNLPVFQFQARLAWLERKKQREHPEGL</sequence>
<dbReference type="OrthoDB" id="886606at2"/>
<accession>A0A212T870</accession>